<accession>A0ABP7KCC4</accession>
<feature type="transmembrane region" description="Helical" evidence="5">
    <location>
        <begin position="90"/>
        <end position="116"/>
    </location>
</feature>
<feature type="transmembrane region" description="Helical" evidence="5">
    <location>
        <begin position="33"/>
        <end position="54"/>
    </location>
</feature>
<protein>
    <submittedName>
        <fullName evidence="6">Isoprenylcysteine carboxylmethyltransferase family protein</fullName>
    </submittedName>
</protein>
<feature type="transmembrane region" description="Helical" evidence="5">
    <location>
        <begin position="6"/>
        <end position="26"/>
    </location>
</feature>
<keyword evidence="4 5" id="KW-0472">Membrane</keyword>
<evidence type="ECO:0000256" key="4">
    <source>
        <dbReference type="ARBA" id="ARBA00023136"/>
    </source>
</evidence>
<dbReference type="InterPro" id="IPR052527">
    <property type="entry name" value="Metal_cation-efflux_comp"/>
</dbReference>
<comment type="caution">
    <text evidence="6">The sequence shown here is derived from an EMBL/GenBank/DDBJ whole genome shotgun (WGS) entry which is preliminary data.</text>
</comment>
<comment type="subcellular location">
    <subcellularLocation>
        <location evidence="1">Endomembrane system</location>
        <topology evidence="1">Multi-pass membrane protein</topology>
    </subcellularLocation>
</comment>
<keyword evidence="7" id="KW-1185">Reference proteome</keyword>
<sequence length="147" mass="16560">MIRSFDYPPIWLLGFCIVAYILRGVLGFEPTLLLLWVGGGIAFVGVALQLWAALTMMARKTTFIPHRSPQFLVTTGPFRLSRNPIYLGDVFTLAGVSLLFGSWVGLACVPVFAIILDRRFIRPEEQKLVAGFPEEFAKWAKRTGRWL</sequence>
<dbReference type="EMBL" id="BAABDF010000007">
    <property type="protein sequence ID" value="GAA3870781.1"/>
    <property type="molecule type" value="Genomic_DNA"/>
</dbReference>
<dbReference type="Proteomes" id="UP001399917">
    <property type="component" value="Unassembled WGS sequence"/>
</dbReference>
<evidence type="ECO:0000256" key="1">
    <source>
        <dbReference type="ARBA" id="ARBA00004127"/>
    </source>
</evidence>
<keyword evidence="2 5" id="KW-0812">Transmembrane</keyword>
<dbReference type="PANTHER" id="PTHR43847:SF1">
    <property type="entry name" value="BLL3993 PROTEIN"/>
    <property type="match status" value="1"/>
</dbReference>
<evidence type="ECO:0000256" key="3">
    <source>
        <dbReference type="ARBA" id="ARBA00022989"/>
    </source>
</evidence>
<proteinExistence type="predicted"/>
<reference evidence="7" key="1">
    <citation type="journal article" date="2019" name="Int. J. Syst. Evol. Microbiol.">
        <title>The Global Catalogue of Microorganisms (GCM) 10K type strain sequencing project: providing services to taxonomists for standard genome sequencing and annotation.</title>
        <authorList>
            <consortium name="The Broad Institute Genomics Platform"/>
            <consortium name="The Broad Institute Genome Sequencing Center for Infectious Disease"/>
            <person name="Wu L."/>
            <person name="Ma J."/>
        </authorList>
    </citation>
    <scope>NUCLEOTIDE SEQUENCE [LARGE SCALE GENOMIC DNA]</scope>
    <source>
        <strain evidence="7">JCM 17190</strain>
    </source>
</reference>
<dbReference type="InterPro" id="IPR007318">
    <property type="entry name" value="Phopholipid_MeTrfase"/>
</dbReference>
<evidence type="ECO:0000313" key="6">
    <source>
        <dbReference type="EMBL" id="GAA3870781.1"/>
    </source>
</evidence>
<evidence type="ECO:0000256" key="5">
    <source>
        <dbReference type="SAM" id="Phobius"/>
    </source>
</evidence>
<dbReference type="RefSeq" id="WP_344847054.1">
    <property type="nucleotide sequence ID" value="NZ_BAABDF010000007.1"/>
</dbReference>
<keyword evidence="3 5" id="KW-1133">Transmembrane helix</keyword>
<evidence type="ECO:0000256" key="2">
    <source>
        <dbReference type="ARBA" id="ARBA00022692"/>
    </source>
</evidence>
<dbReference type="Pfam" id="PF04191">
    <property type="entry name" value="PEMT"/>
    <property type="match status" value="1"/>
</dbReference>
<dbReference type="Gene3D" id="1.20.120.1630">
    <property type="match status" value="1"/>
</dbReference>
<dbReference type="PANTHER" id="PTHR43847">
    <property type="entry name" value="BLL3993 PROTEIN"/>
    <property type="match status" value="1"/>
</dbReference>
<name>A0ABP7KCC4_9RHOB</name>
<evidence type="ECO:0000313" key="7">
    <source>
        <dbReference type="Proteomes" id="UP001399917"/>
    </source>
</evidence>
<gene>
    <name evidence="6" type="ORF">GCM10022404_20900</name>
</gene>
<organism evidence="6 7">
    <name type="scientific">Celeribacter arenosi</name>
    <dbReference type="NCBI Taxonomy" id="792649"/>
    <lineage>
        <taxon>Bacteria</taxon>
        <taxon>Pseudomonadati</taxon>
        <taxon>Pseudomonadota</taxon>
        <taxon>Alphaproteobacteria</taxon>
        <taxon>Rhodobacterales</taxon>
        <taxon>Roseobacteraceae</taxon>
        <taxon>Celeribacter</taxon>
    </lineage>
</organism>